<keyword evidence="3" id="KW-1185">Reference proteome</keyword>
<organism evidence="2 3">
    <name type="scientific">Trametes coccinea (strain BRFM310)</name>
    <name type="common">Pycnoporus coccineus</name>
    <dbReference type="NCBI Taxonomy" id="1353009"/>
    <lineage>
        <taxon>Eukaryota</taxon>
        <taxon>Fungi</taxon>
        <taxon>Dikarya</taxon>
        <taxon>Basidiomycota</taxon>
        <taxon>Agaricomycotina</taxon>
        <taxon>Agaricomycetes</taxon>
        <taxon>Polyporales</taxon>
        <taxon>Polyporaceae</taxon>
        <taxon>Trametes</taxon>
    </lineage>
</organism>
<feature type="compositionally biased region" description="Polar residues" evidence="1">
    <location>
        <begin position="78"/>
        <end position="89"/>
    </location>
</feature>
<proteinExistence type="predicted"/>
<protein>
    <submittedName>
        <fullName evidence="2">Uncharacterized protein</fullName>
    </submittedName>
</protein>
<evidence type="ECO:0000313" key="3">
    <source>
        <dbReference type="Proteomes" id="UP000193067"/>
    </source>
</evidence>
<name>A0A1Y2I9S5_TRAC3</name>
<dbReference type="OrthoDB" id="2748535at2759"/>
<evidence type="ECO:0000313" key="2">
    <source>
        <dbReference type="EMBL" id="OSC97463.1"/>
    </source>
</evidence>
<reference evidence="2 3" key="1">
    <citation type="journal article" date="2015" name="Biotechnol. Biofuels">
        <title>Enhanced degradation of softwood versus hardwood by the white-rot fungus Pycnoporus coccineus.</title>
        <authorList>
            <person name="Couturier M."/>
            <person name="Navarro D."/>
            <person name="Chevret D."/>
            <person name="Henrissat B."/>
            <person name="Piumi F."/>
            <person name="Ruiz-Duenas F.J."/>
            <person name="Martinez A.T."/>
            <person name="Grigoriev I.V."/>
            <person name="Riley R."/>
            <person name="Lipzen A."/>
            <person name="Berrin J.G."/>
            <person name="Master E.R."/>
            <person name="Rosso M.N."/>
        </authorList>
    </citation>
    <scope>NUCLEOTIDE SEQUENCE [LARGE SCALE GENOMIC DNA]</scope>
    <source>
        <strain evidence="2 3">BRFM310</strain>
    </source>
</reference>
<dbReference type="EMBL" id="KZ084151">
    <property type="protein sequence ID" value="OSC97463.1"/>
    <property type="molecule type" value="Genomic_DNA"/>
</dbReference>
<dbReference type="AlphaFoldDB" id="A0A1Y2I9S5"/>
<accession>A0A1Y2I9S5</accession>
<evidence type="ECO:0000256" key="1">
    <source>
        <dbReference type="SAM" id="MobiDB-lite"/>
    </source>
</evidence>
<feature type="region of interest" description="Disordered" evidence="1">
    <location>
        <begin position="78"/>
        <end position="101"/>
    </location>
</feature>
<gene>
    <name evidence="2" type="ORF">PYCCODRAFT_1471868</name>
</gene>
<sequence length="179" mass="19434">MASTDVLNCIQQILGDVAKQEIPSIVYQELEDAVTRNCFKASAHIDHVDVVSQFLQTESEALRLAINGIGPTRTVELSSAGVTQQGGEASSSSGANRPAASQKSKVQAEYVRVASILGRIRSLLEPHGPALLLRDVKNFPNLIRDSLETISYLEDANQAVVDQINGTHDRLDDLVRRVT</sequence>
<dbReference type="Proteomes" id="UP000193067">
    <property type="component" value="Unassembled WGS sequence"/>
</dbReference>